<sequence length="99" mass="11257">MDVLLKRLVKSFFIEKDVTSTLMMDTLYSGLKALEGQTKNNKAMPSLLDSKALSAPVVTVDKDMFVLADDVLTLLERASLQPLPLKDEKYLQNRKKVWR</sequence>
<dbReference type="InterPro" id="IPR055327">
    <property type="entry name" value="TRAF1A/B"/>
</dbReference>
<proteinExistence type="predicted"/>
<evidence type="ECO:0000313" key="1">
    <source>
        <dbReference type="EMBL" id="JAU85403.1"/>
    </source>
</evidence>
<name>A0A1J3IYI6_NOCCA</name>
<dbReference type="AlphaFoldDB" id="A0A1J3IYI6"/>
<dbReference type="PANTHER" id="PTHR47477:SF8">
    <property type="entry name" value="TNF RECEPTOR-ASSOCIATED FACTOR HOMOLOG 1A"/>
    <property type="match status" value="1"/>
</dbReference>
<protein>
    <submittedName>
        <fullName evidence="1">MATH domain-containing protein</fullName>
    </submittedName>
</protein>
<reference evidence="1" key="1">
    <citation type="submission" date="2016-07" db="EMBL/GenBank/DDBJ databases">
        <title>De novo transcriptome assembly of four accessions of the metal hyperaccumulator plant Noccaea caerulescens.</title>
        <authorList>
            <person name="Blande D."/>
            <person name="Halimaa P."/>
            <person name="Tervahauta A.I."/>
            <person name="Aarts M.G."/>
            <person name="Karenlampi S.O."/>
        </authorList>
    </citation>
    <scope>NUCLEOTIDE SEQUENCE</scope>
</reference>
<organism evidence="1">
    <name type="scientific">Noccaea caerulescens</name>
    <name type="common">Alpine penny-cress</name>
    <name type="synonym">Thlaspi caerulescens</name>
    <dbReference type="NCBI Taxonomy" id="107243"/>
    <lineage>
        <taxon>Eukaryota</taxon>
        <taxon>Viridiplantae</taxon>
        <taxon>Streptophyta</taxon>
        <taxon>Embryophyta</taxon>
        <taxon>Tracheophyta</taxon>
        <taxon>Spermatophyta</taxon>
        <taxon>Magnoliopsida</taxon>
        <taxon>eudicotyledons</taxon>
        <taxon>Gunneridae</taxon>
        <taxon>Pentapetalae</taxon>
        <taxon>rosids</taxon>
        <taxon>malvids</taxon>
        <taxon>Brassicales</taxon>
        <taxon>Brassicaceae</taxon>
        <taxon>Coluteocarpeae</taxon>
        <taxon>Noccaea</taxon>
    </lineage>
</organism>
<gene>
    <name evidence="1" type="ORF">MP_TR22245_c2_g1_i1_g.63074</name>
</gene>
<dbReference type="PANTHER" id="PTHR47477">
    <property type="entry name" value="TNF RECEPTOR-ASSOCIATED FACTOR HOMOLOG 1A"/>
    <property type="match status" value="1"/>
</dbReference>
<dbReference type="EMBL" id="GEVM01020535">
    <property type="protein sequence ID" value="JAU85403.1"/>
    <property type="molecule type" value="Transcribed_RNA"/>
</dbReference>
<accession>A0A1J3IYI6</accession>